<dbReference type="RefSeq" id="XP_024514323.1">
    <property type="nucleotide sequence ID" value="XM_024658468.1"/>
</dbReference>
<dbReference type="GO" id="GO:0017056">
    <property type="term" value="F:structural constituent of nuclear pore"/>
    <property type="evidence" value="ECO:0007669"/>
    <property type="project" value="InterPro"/>
</dbReference>
<evidence type="ECO:0000259" key="1">
    <source>
        <dbReference type="Pfam" id="PF23664"/>
    </source>
</evidence>
<organism evidence="2 3">
    <name type="scientific">Cryptococcus deneoformans (strain JEC21 / ATCC MYA-565)</name>
    <name type="common">Cryptococcus neoformans var. neoformans serotype D</name>
    <dbReference type="NCBI Taxonomy" id="214684"/>
    <lineage>
        <taxon>Eukaryota</taxon>
        <taxon>Fungi</taxon>
        <taxon>Dikarya</taxon>
        <taxon>Basidiomycota</taxon>
        <taxon>Agaricomycotina</taxon>
        <taxon>Tremellomycetes</taxon>
        <taxon>Tremellales</taxon>
        <taxon>Cryptococcaceae</taxon>
        <taxon>Cryptococcus</taxon>
        <taxon>Cryptococcus neoformans species complex</taxon>
    </lineage>
</organism>
<dbReference type="OrthoDB" id="5529162at2759"/>
<dbReference type="PaxDb" id="214684-A0A0S2LJ17"/>
<dbReference type="VEuPathDB" id="FungiDB:CNC06695"/>
<protein>
    <recommendedName>
        <fullName evidence="1">Nucleoporin POM152 immunoglobulin-like domain-containing protein</fullName>
    </recommendedName>
</protein>
<evidence type="ECO:0000313" key="2">
    <source>
        <dbReference type="EMBL" id="ALO60508.1"/>
    </source>
</evidence>
<dbReference type="InterPro" id="IPR037701">
    <property type="entry name" value="Pom152"/>
</dbReference>
<dbReference type="GeneID" id="36392817"/>
<dbReference type="PANTHER" id="PTHR28206:SF1">
    <property type="entry name" value="NUCLEOPORIN POM152"/>
    <property type="match status" value="1"/>
</dbReference>
<keyword evidence="3" id="KW-1185">Reference proteome</keyword>
<dbReference type="PANTHER" id="PTHR28206">
    <property type="entry name" value="NUCLEOPORIN POM152"/>
    <property type="match status" value="1"/>
</dbReference>
<feature type="domain" description="Nucleoporin POM152 immunoglobulin-like" evidence="1">
    <location>
        <begin position="22"/>
        <end position="123"/>
    </location>
</feature>
<dbReference type="EMBL" id="AE017343">
    <property type="protein sequence ID" value="ALO60508.1"/>
    <property type="molecule type" value="Genomic_DNA"/>
</dbReference>
<evidence type="ECO:0000313" key="3">
    <source>
        <dbReference type="Proteomes" id="UP000002149"/>
    </source>
</evidence>
<dbReference type="Pfam" id="PF23664">
    <property type="entry name" value="Ig_Pom152"/>
    <property type="match status" value="1"/>
</dbReference>
<gene>
    <name evidence="2" type="ordered locus">CNC06695</name>
</gene>
<sequence length="226" mass="24953">MGIEGPCAGEVMEPSKCEVQMVPLPSMDMSVETLHECAMDVGATASFDFTGSPPFKLDYTEQRKGGRAKILSQMFQSHYGSIVLRPEQEGIYTYTFTALSDGKYKKVAVDKEPIQQTVHPLANVEMVGNSRRRTLYACSGDVVDIDIDARGIAPLKLTYLTSYSRVKRLSNSDTVTRLVDVLPGMSLRVFRRLVSFISLQNLDLICTTFCLLPMVSQDGCVHHSGA</sequence>
<proteinExistence type="predicted"/>
<accession>A0A0S2LJ17</accession>
<dbReference type="InterPro" id="IPR056544">
    <property type="entry name" value="Ig_POM152"/>
</dbReference>
<dbReference type="Proteomes" id="UP000002149">
    <property type="component" value="Chromosome 3"/>
</dbReference>
<dbReference type="KEGG" id="cne:CNC06695"/>
<dbReference type="InParanoid" id="A0A0S2LJ17"/>
<reference evidence="2 3" key="1">
    <citation type="journal article" date="2005" name="Science">
        <title>The genome of the basidiomycetous yeast and human pathogen Cryptococcus neoformans.</title>
        <authorList>
            <person name="Loftus B.J."/>
            <person name="Fung E."/>
            <person name="Roncaglia P."/>
            <person name="Rowley D."/>
            <person name="Amedeo P."/>
            <person name="Bruno D."/>
            <person name="Vamathevan J."/>
            <person name="Miranda M."/>
            <person name="Anderson I.J."/>
            <person name="Fraser J.A."/>
            <person name="Allen J.E."/>
            <person name="Bosdet I.E."/>
            <person name="Brent M.R."/>
            <person name="Chiu R."/>
            <person name="Doering T.L."/>
            <person name="Donlin M.J."/>
            <person name="D'Souza C.A."/>
            <person name="Fox D.S."/>
            <person name="Grinberg V."/>
            <person name="Fu J."/>
            <person name="Fukushima M."/>
            <person name="Haas B.J."/>
            <person name="Huang J.C."/>
            <person name="Janbon G."/>
            <person name="Jones S.J."/>
            <person name="Koo H.L."/>
            <person name="Krzywinski M.I."/>
            <person name="Kwon-Chung J.K."/>
            <person name="Lengeler K.B."/>
            <person name="Maiti R."/>
            <person name="Marra M.A."/>
            <person name="Marra R.E."/>
            <person name="Mathewson C.A."/>
            <person name="Mitchell T.G."/>
            <person name="Pertea M."/>
            <person name="Riggs F.R."/>
            <person name="Salzberg S.L."/>
            <person name="Schein J.E."/>
            <person name="Shvartsbeyn A."/>
            <person name="Shin H."/>
            <person name="Shumway M."/>
            <person name="Specht C.A."/>
            <person name="Suh B.B."/>
            <person name="Tenney A."/>
            <person name="Utterback T.R."/>
            <person name="Wickes B.L."/>
            <person name="Wortman J.R."/>
            <person name="Wye N.H."/>
            <person name="Kronstad J.W."/>
            <person name="Lodge J.K."/>
            <person name="Heitman J."/>
            <person name="Davis R.W."/>
            <person name="Fraser C.M."/>
            <person name="Hyman R.W."/>
        </authorList>
    </citation>
    <scope>NUCLEOTIDE SEQUENCE [LARGE SCALE GENOMIC DNA]</scope>
    <source>
        <strain evidence="3">JEC21 / ATCC MYA-565</strain>
    </source>
</reference>
<dbReference type="AlphaFoldDB" id="A0A0S2LJ17"/>
<name>A0A0S2LJ17_CRYD1</name>
<dbReference type="STRING" id="214684.A0A0S2LJ17"/>